<gene>
    <name evidence="3" type="ordered locus">Sdel_0910</name>
</gene>
<dbReference type="EMBL" id="CP001816">
    <property type="protein sequence ID" value="ACZ11940.1"/>
    <property type="molecule type" value="Genomic_DNA"/>
</dbReference>
<feature type="transmembrane region" description="Helical" evidence="2">
    <location>
        <begin position="97"/>
        <end position="115"/>
    </location>
</feature>
<dbReference type="KEGG" id="sdl:Sdel_0910"/>
<keyword evidence="2" id="KW-1133">Transmembrane helix</keyword>
<keyword evidence="2" id="KW-0472">Membrane</keyword>
<evidence type="ECO:0000256" key="2">
    <source>
        <dbReference type="SAM" id="Phobius"/>
    </source>
</evidence>
<feature type="region of interest" description="Disordered" evidence="1">
    <location>
        <begin position="47"/>
        <end position="75"/>
    </location>
</feature>
<keyword evidence="4" id="KW-1185">Reference proteome</keyword>
<evidence type="ECO:0000313" key="4">
    <source>
        <dbReference type="Proteomes" id="UP000002222"/>
    </source>
</evidence>
<name>D1B1H0_SULD5</name>
<organism evidence="3 4">
    <name type="scientific">Sulfurospirillum deleyianum (strain ATCC 51133 / DSM 6946 / 5175)</name>
    <dbReference type="NCBI Taxonomy" id="525898"/>
    <lineage>
        <taxon>Bacteria</taxon>
        <taxon>Pseudomonadati</taxon>
        <taxon>Campylobacterota</taxon>
        <taxon>Epsilonproteobacteria</taxon>
        <taxon>Campylobacterales</taxon>
        <taxon>Sulfurospirillaceae</taxon>
        <taxon>Sulfurospirillum</taxon>
    </lineage>
</organism>
<dbReference type="OrthoDB" id="5339421at2"/>
<keyword evidence="2" id="KW-0812">Transmembrane</keyword>
<protein>
    <submittedName>
        <fullName evidence="3">Uncharacterized protein</fullName>
    </submittedName>
</protein>
<dbReference type="RefSeq" id="WP_012856704.1">
    <property type="nucleotide sequence ID" value="NC_013512.1"/>
</dbReference>
<dbReference type="Proteomes" id="UP000002222">
    <property type="component" value="Chromosome"/>
</dbReference>
<feature type="compositionally biased region" description="Polar residues" evidence="1">
    <location>
        <begin position="54"/>
        <end position="73"/>
    </location>
</feature>
<reference evidence="4" key="1">
    <citation type="submission" date="2009-11" db="EMBL/GenBank/DDBJ databases">
        <title>The complete genome of Sulfurospirillum deleyianum DSM 6946.</title>
        <authorList>
            <consortium name="US DOE Joint Genome Institute (JGI-PGF)"/>
            <person name="Lucas S."/>
            <person name="Copeland A."/>
            <person name="Lapidus A."/>
            <person name="Glavina del Rio T."/>
            <person name="Dalin E."/>
            <person name="Tice H."/>
            <person name="Bruce D."/>
            <person name="Goodwin L."/>
            <person name="Pitluck S."/>
            <person name="Kyrpides N."/>
            <person name="Mavromatis K."/>
            <person name="Ivanova N."/>
            <person name="Ovchinnikova G."/>
            <person name="Munk A.C."/>
            <person name="Lu M."/>
            <person name="Brettin T."/>
            <person name="Detter J.C."/>
            <person name="Han C."/>
            <person name="Tapia R."/>
            <person name="Larimer F."/>
            <person name="Land M."/>
            <person name="Hauser L."/>
            <person name="Markowitz V."/>
            <person name="Cheng J.F."/>
            <person name="Hugenholtz P."/>
            <person name="Woyke T."/>
            <person name="Wu D."/>
            <person name="Aumann P."/>
            <person name="Schneider S."/>
            <person name="Lang E."/>
            <person name="Spring S."/>
            <person name="Klenk H.P."/>
            <person name="Eisen J.A."/>
        </authorList>
    </citation>
    <scope>NUCLEOTIDE SEQUENCE [LARGE SCALE GENOMIC DNA]</scope>
    <source>
        <strain evidence="4">ATCC 51133 / DSM 6946 / 5175</strain>
    </source>
</reference>
<dbReference type="AlphaFoldDB" id="D1B1H0"/>
<accession>D1B1H0</accession>
<evidence type="ECO:0000256" key="1">
    <source>
        <dbReference type="SAM" id="MobiDB-lite"/>
    </source>
</evidence>
<evidence type="ECO:0000313" key="3">
    <source>
        <dbReference type="EMBL" id="ACZ11940.1"/>
    </source>
</evidence>
<proteinExistence type="predicted"/>
<reference evidence="3 4" key="2">
    <citation type="journal article" date="2010" name="Stand. Genomic Sci.">
        <title>Complete genome sequence of Sulfurospirillum deleyianum type strain (5175).</title>
        <authorList>
            <person name="Sikorski J."/>
            <person name="Lapidus A."/>
            <person name="Copeland A."/>
            <person name="Glavina Del Rio T."/>
            <person name="Nolan M."/>
            <person name="Lucas S."/>
            <person name="Chen F."/>
            <person name="Tice H."/>
            <person name="Cheng J.F."/>
            <person name="Saunders E."/>
            <person name="Bruce D."/>
            <person name="Goodwin L."/>
            <person name="Pitluck S."/>
            <person name="Ovchinnikova G."/>
            <person name="Pati A."/>
            <person name="Ivanova N."/>
            <person name="Mavromatis K."/>
            <person name="Chen A."/>
            <person name="Palaniappan K."/>
            <person name="Chain P."/>
            <person name="Land M."/>
            <person name="Hauser L."/>
            <person name="Chang Y.J."/>
            <person name="Jeffries C.D."/>
            <person name="Brettin T."/>
            <person name="Detter J.C."/>
            <person name="Han C."/>
            <person name="Rohde M."/>
            <person name="Lang E."/>
            <person name="Spring S."/>
            <person name="Goker M."/>
            <person name="Bristow J."/>
            <person name="Eisen J.A."/>
            <person name="Markowitz V."/>
            <person name="Hugenholtz P."/>
            <person name="Kyrpides N.C."/>
            <person name="Klenk H.P."/>
        </authorList>
    </citation>
    <scope>NUCLEOTIDE SEQUENCE [LARGE SCALE GENOMIC DNA]</scope>
    <source>
        <strain evidence="4">ATCC 51133 / DSM 6946 / 5175</strain>
    </source>
</reference>
<dbReference type="HOGENOM" id="CLU_1354020_0_0_7"/>
<sequence length="202" mass="23773">MLSKITNLFKVKEDETLQYMDPEKLINPNKERVYDPLEDDEEAFFRELEENSRPSEASLRQTRQEAPQQQSPRESVLKKMAHCMKEREWHPKRNPKPFIALFVIVLIAVFISLALHETPNPLLGKWQPQKKSNIFIPTGDVEFRKEHVLANGVHTEVSYIIEESYVEVVDKQMQTRLRFELKDDKTIELNLLGVKTSYKKIH</sequence>